<evidence type="ECO:0000256" key="1">
    <source>
        <dbReference type="ARBA" id="ARBA00009981"/>
    </source>
</evidence>
<accession>A0A4P7SIN4</accession>
<evidence type="ECO:0000313" key="3">
    <source>
        <dbReference type="EMBL" id="QCB92323.1"/>
    </source>
</evidence>
<protein>
    <recommendedName>
        <fullName evidence="2">Antitoxin</fullName>
    </recommendedName>
</protein>
<dbReference type="AlphaFoldDB" id="A0A4P7SIN4"/>
<comment type="function">
    <text evidence="2">Antitoxin component of a type II toxin-antitoxin (TA) system.</text>
</comment>
<proteinExistence type="inferred from homology"/>
<dbReference type="PANTHER" id="PTHR35377">
    <property type="entry name" value="ANTITOXIN VAPB49-RELATED-RELATED"/>
    <property type="match status" value="1"/>
</dbReference>
<dbReference type="OrthoDB" id="33091at2"/>
<evidence type="ECO:0000256" key="2">
    <source>
        <dbReference type="RuleBase" id="RU362080"/>
    </source>
</evidence>
<organism evidence="3 4">
    <name type="scientific">Cellulomonas shaoxiangyii</name>
    <dbReference type="NCBI Taxonomy" id="2566013"/>
    <lineage>
        <taxon>Bacteria</taxon>
        <taxon>Bacillati</taxon>
        <taxon>Actinomycetota</taxon>
        <taxon>Actinomycetes</taxon>
        <taxon>Micrococcales</taxon>
        <taxon>Cellulomonadaceae</taxon>
        <taxon>Cellulomonas</taxon>
    </lineage>
</organism>
<dbReference type="InterPro" id="IPR051416">
    <property type="entry name" value="phD-YefM_TA_antitoxins"/>
</dbReference>
<reference evidence="3 4" key="1">
    <citation type="submission" date="2019-04" db="EMBL/GenBank/DDBJ databases">
        <title>Isolation and identification of Cellulomonas shaoxiangyii sp. Nov. isolated from feces of the Tibetan antelopes (Pantholops hodgsonii) in the Qinghai-Tibet plateau of China.</title>
        <authorList>
            <person name="Tian Z."/>
        </authorList>
    </citation>
    <scope>NUCLEOTIDE SEQUENCE [LARGE SCALE GENOMIC DNA]</scope>
    <source>
        <strain evidence="3 4">Z28</strain>
    </source>
</reference>
<dbReference type="EMBL" id="CP039291">
    <property type="protein sequence ID" value="QCB92323.1"/>
    <property type="molecule type" value="Genomic_DNA"/>
</dbReference>
<dbReference type="Gene3D" id="3.40.1620.10">
    <property type="entry name" value="YefM-like domain"/>
    <property type="match status" value="1"/>
</dbReference>
<evidence type="ECO:0000313" key="4">
    <source>
        <dbReference type="Proteomes" id="UP000296469"/>
    </source>
</evidence>
<dbReference type="Pfam" id="PF02604">
    <property type="entry name" value="PhdYeFM_antitox"/>
    <property type="match status" value="1"/>
</dbReference>
<gene>
    <name evidence="3" type="ORF">E5225_00880</name>
</gene>
<dbReference type="InterPro" id="IPR006442">
    <property type="entry name" value="Antitoxin_Phd/YefM"/>
</dbReference>
<name>A0A4P7SIN4_9CELL</name>
<dbReference type="Proteomes" id="UP000296469">
    <property type="component" value="Chromosome"/>
</dbReference>
<keyword evidence="4" id="KW-1185">Reference proteome</keyword>
<dbReference type="RefSeq" id="WP_135972293.1">
    <property type="nucleotide sequence ID" value="NZ_CP039291.1"/>
</dbReference>
<dbReference type="SUPFAM" id="SSF143120">
    <property type="entry name" value="YefM-like"/>
    <property type="match status" value="1"/>
</dbReference>
<dbReference type="KEGG" id="celz:E5225_00880"/>
<dbReference type="NCBIfam" id="TIGR01552">
    <property type="entry name" value="phd_fam"/>
    <property type="match status" value="1"/>
</dbReference>
<dbReference type="InterPro" id="IPR036165">
    <property type="entry name" value="YefM-like_sf"/>
</dbReference>
<comment type="similarity">
    <text evidence="1 2">Belongs to the phD/YefM antitoxin family.</text>
</comment>
<sequence length="77" mass="8493">MEPVSIYDAKTHLSRIVTRAEAGEETVITRHGRPVAKVVPMPARPSVRTPGVLAGRIRVADDFDAFTDEDARDWYGA</sequence>